<accession>A0A6L6X0T7</accession>
<dbReference type="InterPro" id="IPR053746">
    <property type="entry name" value="Viral_HT_Connector_Assembly"/>
</dbReference>
<gene>
    <name evidence="1" type="ORF">GPA10_22305</name>
</gene>
<name>A0A6L6X0T7_9ACTN</name>
<protein>
    <submittedName>
        <fullName evidence="1">Uncharacterized protein</fullName>
    </submittedName>
</protein>
<dbReference type="EMBL" id="WPNZ01000012">
    <property type="protein sequence ID" value="MVO87418.1"/>
    <property type="molecule type" value="Genomic_DNA"/>
</dbReference>
<evidence type="ECO:0000313" key="1">
    <source>
        <dbReference type="EMBL" id="MVO87418.1"/>
    </source>
</evidence>
<sequence>MSRLGRPFADEAEATRAVALLEDASALVCDYCGTDFRQPEWAAVPGAVKAAVCSEVIRWLSVSPGTVMEKTGDLQVQYAQSAYDSGLSRAAKSMLSKYRKRLSTISLSIPKGDQDGAV</sequence>
<dbReference type="Proteomes" id="UP000483802">
    <property type="component" value="Unassembled WGS sequence"/>
</dbReference>
<comment type="caution">
    <text evidence="1">The sequence shown here is derived from an EMBL/GenBank/DDBJ whole genome shotgun (WGS) entry which is preliminary data.</text>
</comment>
<evidence type="ECO:0000313" key="2">
    <source>
        <dbReference type="Proteomes" id="UP000483802"/>
    </source>
</evidence>
<keyword evidence="2" id="KW-1185">Reference proteome</keyword>
<reference evidence="1 2" key="1">
    <citation type="submission" date="2019-11" db="EMBL/GenBank/DDBJ databases">
        <title>Streptomyces typhae sp. nov., a novel endophytic actinomycete isolated from the root of cattail pollen (Typha angustifolia L.).</title>
        <authorList>
            <person name="Peng C."/>
        </authorList>
    </citation>
    <scope>NUCLEOTIDE SEQUENCE [LARGE SCALE GENOMIC DNA]</scope>
    <source>
        <strain evidence="2">p1417</strain>
    </source>
</reference>
<dbReference type="AlphaFoldDB" id="A0A6L6X0T7"/>
<dbReference type="Gene3D" id="1.10.246.150">
    <property type="match status" value="1"/>
</dbReference>
<proteinExistence type="predicted"/>
<organism evidence="1 2">
    <name type="scientific">Streptomyces typhae</name>
    <dbReference type="NCBI Taxonomy" id="2681492"/>
    <lineage>
        <taxon>Bacteria</taxon>
        <taxon>Bacillati</taxon>
        <taxon>Actinomycetota</taxon>
        <taxon>Actinomycetes</taxon>
        <taxon>Kitasatosporales</taxon>
        <taxon>Streptomycetaceae</taxon>
        <taxon>Streptomyces</taxon>
    </lineage>
</organism>